<proteinExistence type="predicted"/>
<accession>A0A8H7QIG8</accession>
<dbReference type="Proteomes" id="UP000603453">
    <property type="component" value="Unassembled WGS sequence"/>
</dbReference>
<comment type="caution">
    <text evidence="1">The sequence shown here is derived from an EMBL/GenBank/DDBJ whole genome shotgun (WGS) entry which is preliminary data.</text>
</comment>
<dbReference type="EMBL" id="JAEPRD010000266">
    <property type="protein sequence ID" value="KAG2192829.1"/>
    <property type="molecule type" value="Genomic_DNA"/>
</dbReference>
<evidence type="ECO:0000313" key="2">
    <source>
        <dbReference type="Proteomes" id="UP000603453"/>
    </source>
</evidence>
<dbReference type="AlphaFoldDB" id="A0A8H7QIG8"/>
<sequence>MQNYAEESRLLVIDLNARMRDMVRETVEKLVMAENISGAEADDAIDFICNLTEIHFGKRKSPYNAFTEKFAATKKTNATAGVQSKEHCLSLKNEMGSELTAFLH</sequence>
<reference evidence="1" key="1">
    <citation type="submission" date="2020-12" db="EMBL/GenBank/DDBJ databases">
        <title>Metabolic potential, ecology and presence of endohyphal bacteria is reflected in genomic diversity of Mucoromycotina.</title>
        <authorList>
            <person name="Muszewska A."/>
            <person name="Okrasinska A."/>
            <person name="Steczkiewicz K."/>
            <person name="Drgas O."/>
            <person name="Orlowska M."/>
            <person name="Perlinska-Lenart U."/>
            <person name="Aleksandrzak-Piekarczyk T."/>
            <person name="Szatraj K."/>
            <person name="Zielenkiewicz U."/>
            <person name="Pilsyk S."/>
            <person name="Malc E."/>
            <person name="Mieczkowski P."/>
            <person name="Kruszewska J.S."/>
            <person name="Biernat P."/>
            <person name="Pawlowska J."/>
        </authorList>
    </citation>
    <scope>NUCLEOTIDE SEQUENCE</scope>
    <source>
        <strain evidence="1">WA0000017839</strain>
    </source>
</reference>
<keyword evidence="2" id="KW-1185">Reference proteome</keyword>
<evidence type="ECO:0000313" key="1">
    <source>
        <dbReference type="EMBL" id="KAG2192829.1"/>
    </source>
</evidence>
<organism evidence="1 2">
    <name type="scientific">Mucor saturninus</name>
    <dbReference type="NCBI Taxonomy" id="64648"/>
    <lineage>
        <taxon>Eukaryota</taxon>
        <taxon>Fungi</taxon>
        <taxon>Fungi incertae sedis</taxon>
        <taxon>Mucoromycota</taxon>
        <taxon>Mucoromycotina</taxon>
        <taxon>Mucoromycetes</taxon>
        <taxon>Mucorales</taxon>
        <taxon>Mucorineae</taxon>
        <taxon>Mucoraceae</taxon>
        <taxon>Mucor</taxon>
    </lineage>
</organism>
<name>A0A8H7QIG8_9FUNG</name>
<protein>
    <submittedName>
        <fullName evidence="1">Uncharacterized protein</fullName>
    </submittedName>
</protein>
<gene>
    <name evidence="1" type="ORF">INT47_005869</name>
</gene>